<dbReference type="PANTHER" id="PTHR10582">
    <property type="entry name" value="TRANSIENT RECEPTOR POTENTIAL ION CHANNEL PROTEIN"/>
    <property type="match status" value="1"/>
</dbReference>
<comment type="caution">
    <text evidence="3">The sequence shown here is derived from an EMBL/GenBank/DDBJ whole genome shotgun (WGS) entry which is preliminary data.</text>
</comment>
<feature type="transmembrane region" description="Helical" evidence="2">
    <location>
        <begin position="564"/>
        <end position="587"/>
    </location>
</feature>
<dbReference type="Proteomes" id="UP000604046">
    <property type="component" value="Unassembled WGS sequence"/>
</dbReference>
<dbReference type="GO" id="GO:0005216">
    <property type="term" value="F:monoatomic ion channel activity"/>
    <property type="evidence" value="ECO:0007669"/>
    <property type="project" value="InterPro"/>
</dbReference>
<dbReference type="CDD" id="cd01040">
    <property type="entry name" value="Mb-like"/>
    <property type="match status" value="1"/>
</dbReference>
<dbReference type="GO" id="GO:0020037">
    <property type="term" value="F:heme binding"/>
    <property type="evidence" value="ECO:0007669"/>
    <property type="project" value="InterPro"/>
</dbReference>
<evidence type="ECO:0000313" key="4">
    <source>
        <dbReference type="Proteomes" id="UP000604046"/>
    </source>
</evidence>
<dbReference type="SUPFAM" id="SSF46458">
    <property type="entry name" value="Globin-like"/>
    <property type="match status" value="1"/>
</dbReference>
<protein>
    <recommendedName>
        <fullName evidence="5">Polycystin cation channel PKD1/PKD2 domain-containing protein</fullName>
    </recommendedName>
</protein>
<keyword evidence="2" id="KW-1133">Transmembrane helix</keyword>
<feature type="transmembrane region" description="Helical" evidence="2">
    <location>
        <begin position="652"/>
        <end position="674"/>
    </location>
</feature>
<feature type="transmembrane region" description="Helical" evidence="2">
    <location>
        <begin position="506"/>
        <end position="526"/>
    </location>
</feature>
<evidence type="ECO:0000256" key="2">
    <source>
        <dbReference type="SAM" id="Phobius"/>
    </source>
</evidence>
<dbReference type="InterPro" id="IPR012292">
    <property type="entry name" value="Globin/Proto"/>
</dbReference>
<dbReference type="InterPro" id="IPR009050">
    <property type="entry name" value="Globin-like_sf"/>
</dbReference>
<evidence type="ECO:0000313" key="3">
    <source>
        <dbReference type="EMBL" id="CAE6962456.1"/>
    </source>
</evidence>
<keyword evidence="4" id="KW-1185">Reference proteome</keyword>
<reference evidence="3" key="1">
    <citation type="submission" date="2021-02" db="EMBL/GenBank/DDBJ databases">
        <authorList>
            <person name="Dougan E. K."/>
            <person name="Rhodes N."/>
            <person name="Thang M."/>
            <person name="Chan C."/>
        </authorList>
    </citation>
    <scope>NUCLEOTIDE SEQUENCE</scope>
</reference>
<keyword evidence="2" id="KW-0812">Transmembrane</keyword>
<dbReference type="EMBL" id="CAJNDS010000114">
    <property type="protein sequence ID" value="CAE6962456.1"/>
    <property type="molecule type" value="Genomic_DNA"/>
</dbReference>
<keyword evidence="2" id="KW-0472">Membrane</keyword>
<name>A0A812HUL0_9DINO</name>
<sequence length="728" mass="81983">MFLFNAAVMGFAESNWMTIILDQIDSMVMNVANSSRLQEECDVCSLVLNQCAQGACKHCFVADWDTEHELSWNWFWENVERMLKSLLSKPKARGMVLVSGRLRSGMADVHSALLLKGQVKALEKFLSSLDEDQTNFLRRDVYRRFFATAPAGQDFFKQSTTRLFFIADKVFAMTVEMFNSPRSMVEDISALGLRHVGYAIPTELFPPFVSSAVDVVRSMTTDSLAESAFRWSLTLVSKILVRTILEGSTIVMKAVNTNSEKALRRAISVAPRGRRAQELLEISVGTQSISPLYWSIESGSHNCSKAMVEDLLTIRADRDNYYYGCDALFTRHPEVIHKLCVDARQLIWPLLDGLIWRSRISVQGQRRVNYYIKHLVQDSEGNFAQALEWLAASKDPSVVVHPVVVLFSDLMWTRVVMYHFLAERLYFAFTLAIFILSQSVFTLNGNFVGETENIAVFACRCFIYLGSMCFLLIRLVRLLIADFRAGDVTRFRCLPVPNFILSAQEVGYFGLLVTMIIMCTQEPIFWCMGNMDGDFPGSGLFTPYCPEGESHLEVYSITSGVAMFLYWLLIIDLSIFSMQISAFVLVCGRVLSELALFLTSLAFLILAFATSVSAISHQLPDFAGIDAAALSLLAISLGLFPSEKYIEMKESVWVTILVVVFVIIVAAFLLNLLVAQLNQAYAHVYLDMQGYARLNRANVIVPGAELRWGAWPKLRHQLTSYTDAKEGY</sequence>
<dbReference type="Gene3D" id="1.10.490.10">
    <property type="entry name" value="Globins"/>
    <property type="match status" value="1"/>
</dbReference>
<gene>
    <name evidence="3" type="ORF">SNAT2548_LOCUS2028</name>
</gene>
<feature type="transmembrane region" description="Helical" evidence="2">
    <location>
        <begin position="594"/>
        <end position="616"/>
    </location>
</feature>
<evidence type="ECO:0000256" key="1">
    <source>
        <dbReference type="ARBA" id="ARBA00022737"/>
    </source>
</evidence>
<dbReference type="PANTHER" id="PTHR10582:SF2">
    <property type="entry name" value="INACTIVE"/>
    <property type="match status" value="1"/>
</dbReference>
<evidence type="ECO:0008006" key="5">
    <source>
        <dbReference type="Google" id="ProtNLM"/>
    </source>
</evidence>
<feature type="transmembrane region" description="Helical" evidence="2">
    <location>
        <begin position="454"/>
        <end position="476"/>
    </location>
</feature>
<proteinExistence type="predicted"/>
<dbReference type="GO" id="GO:0019825">
    <property type="term" value="F:oxygen binding"/>
    <property type="evidence" value="ECO:0007669"/>
    <property type="project" value="InterPro"/>
</dbReference>
<dbReference type="InterPro" id="IPR024862">
    <property type="entry name" value="TRPV"/>
</dbReference>
<dbReference type="GO" id="GO:0005886">
    <property type="term" value="C:plasma membrane"/>
    <property type="evidence" value="ECO:0007669"/>
    <property type="project" value="TreeGrafter"/>
</dbReference>
<dbReference type="GO" id="GO:0098703">
    <property type="term" value="P:calcium ion import across plasma membrane"/>
    <property type="evidence" value="ECO:0007669"/>
    <property type="project" value="TreeGrafter"/>
</dbReference>
<feature type="transmembrane region" description="Helical" evidence="2">
    <location>
        <begin position="425"/>
        <end position="448"/>
    </location>
</feature>
<dbReference type="OrthoDB" id="429764at2759"/>
<accession>A0A812HUL0</accession>
<organism evidence="3 4">
    <name type="scientific">Symbiodinium natans</name>
    <dbReference type="NCBI Taxonomy" id="878477"/>
    <lineage>
        <taxon>Eukaryota</taxon>
        <taxon>Sar</taxon>
        <taxon>Alveolata</taxon>
        <taxon>Dinophyceae</taxon>
        <taxon>Suessiales</taxon>
        <taxon>Symbiodiniaceae</taxon>
        <taxon>Symbiodinium</taxon>
    </lineage>
</organism>
<feature type="transmembrane region" description="Helical" evidence="2">
    <location>
        <begin position="399"/>
        <end position="418"/>
    </location>
</feature>
<keyword evidence="1" id="KW-0677">Repeat</keyword>
<dbReference type="InterPro" id="IPR044399">
    <property type="entry name" value="Mb-like_M"/>
</dbReference>
<dbReference type="AlphaFoldDB" id="A0A812HUL0"/>